<dbReference type="SUPFAM" id="SSF51735">
    <property type="entry name" value="NAD(P)-binding Rossmann-fold domains"/>
    <property type="match status" value="1"/>
</dbReference>
<dbReference type="PANTHER" id="PTHR44169">
    <property type="entry name" value="NADPH-DEPENDENT 1-ACYLDIHYDROXYACETONE PHOSPHATE REDUCTASE"/>
    <property type="match status" value="1"/>
</dbReference>
<evidence type="ECO:0000313" key="5">
    <source>
        <dbReference type="Proteomes" id="UP001347146"/>
    </source>
</evidence>
<dbReference type="InterPro" id="IPR036291">
    <property type="entry name" value="NAD(P)-bd_dom_sf"/>
</dbReference>
<dbReference type="EMBL" id="JAZDUF010000007">
    <property type="protein sequence ID" value="MEE3852864.1"/>
    <property type="molecule type" value="Genomic_DNA"/>
</dbReference>
<dbReference type="PRINTS" id="PR00081">
    <property type="entry name" value="GDHRDH"/>
</dbReference>
<dbReference type="NCBIfam" id="NF004826">
    <property type="entry name" value="PRK06182.1"/>
    <property type="match status" value="1"/>
</dbReference>
<accession>A0ABU7MID2</accession>
<gene>
    <name evidence="4" type="ORF">VZC37_21170</name>
</gene>
<dbReference type="PRINTS" id="PR00080">
    <property type="entry name" value="SDRFAMILY"/>
</dbReference>
<dbReference type="RefSeq" id="WP_330435443.1">
    <property type="nucleotide sequence ID" value="NZ_JAZDUF010000007.1"/>
</dbReference>
<evidence type="ECO:0000313" key="4">
    <source>
        <dbReference type="EMBL" id="MEE3852864.1"/>
    </source>
</evidence>
<dbReference type="Gene3D" id="3.40.50.720">
    <property type="entry name" value="NAD(P)-binding Rossmann-like Domain"/>
    <property type="match status" value="1"/>
</dbReference>
<organism evidence="4 5">
    <name type="scientific">Gordonia sesuvii</name>
    <dbReference type="NCBI Taxonomy" id="3116777"/>
    <lineage>
        <taxon>Bacteria</taxon>
        <taxon>Bacillati</taxon>
        <taxon>Actinomycetota</taxon>
        <taxon>Actinomycetes</taxon>
        <taxon>Mycobacteriales</taxon>
        <taxon>Gordoniaceae</taxon>
        <taxon>Gordonia</taxon>
    </lineage>
</organism>
<dbReference type="InterPro" id="IPR002347">
    <property type="entry name" value="SDR_fam"/>
</dbReference>
<dbReference type="PANTHER" id="PTHR44169:SF6">
    <property type="entry name" value="NADPH-DEPENDENT 1-ACYLDIHYDROXYACETONE PHOSPHATE REDUCTASE"/>
    <property type="match status" value="1"/>
</dbReference>
<comment type="caution">
    <text evidence="4">The sequence shown here is derived from an EMBL/GenBank/DDBJ whole genome shotgun (WGS) entry which is preliminary data.</text>
</comment>
<name>A0ABU7MID2_9ACTN</name>
<reference evidence="4 5" key="1">
    <citation type="submission" date="2024-01" db="EMBL/GenBank/DDBJ databases">
        <title>Draft genome sequence of Gordonia sp. LSe1-13.</title>
        <authorList>
            <person name="Suphannarot A."/>
            <person name="Mingma R."/>
        </authorList>
    </citation>
    <scope>NUCLEOTIDE SEQUENCE [LARGE SCALE GENOMIC DNA]</scope>
    <source>
        <strain evidence="4 5">LSe1-13</strain>
    </source>
</reference>
<proteinExistence type="inferred from homology"/>
<dbReference type="Pfam" id="PF00106">
    <property type="entry name" value="adh_short"/>
    <property type="match status" value="1"/>
</dbReference>
<evidence type="ECO:0000256" key="1">
    <source>
        <dbReference type="ARBA" id="ARBA00006484"/>
    </source>
</evidence>
<protein>
    <submittedName>
        <fullName evidence="4">Oxidoreductase</fullName>
    </submittedName>
</protein>
<evidence type="ECO:0000256" key="2">
    <source>
        <dbReference type="ARBA" id="ARBA00023002"/>
    </source>
</evidence>
<keyword evidence="5" id="KW-1185">Reference proteome</keyword>
<dbReference type="CDD" id="cd05374">
    <property type="entry name" value="17beta-HSD-like_SDR_c"/>
    <property type="match status" value="1"/>
</dbReference>
<evidence type="ECO:0000256" key="3">
    <source>
        <dbReference type="RuleBase" id="RU000363"/>
    </source>
</evidence>
<dbReference type="Proteomes" id="UP001347146">
    <property type="component" value="Unassembled WGS sequence"/>
</dbReference>
<sequence length="290" mass="30214">MGATEGSPDDAGDAVLITGCSSGIGAAAAADLVRHGHTVYATARKPETLQELAEAGCRTLALDVTDEASMSAAVAAVEAEHGAVGALVNNAGYSQSGAVESVSLDDIRRQFETNVFGLVRMSQLVLPGMRKAGRGRIVNIGSMGGKLTFPGGGIYHATKYAVEAISDAMRFEVQGFGVQVILIEPGLITTEFASAATSSMSGLDDGGPYGHFNNAVADTMDSIYRGPVAKVLGGDPDDVAATIRKAVTADKPRPRYTVTASAKLAITQRRITPDRVWDLAMRTQFSVPRP</sequence>
<keyword evidence="2" id="KW-0560">Oxidoreductase</keyword>
<comment type="similarity">
    <text evidence="1 3">Belongs to the short-chain dehydrogenases/reductases (SDR) family.</text>
</comment>